<accession>A0A934QFN2</accession>
<feature type="compositionally biased region" description="Basic and acidic residues" evidence="1">
    <location>
        <begin position="81"/>
        <end position="96"/>
    </location>
</feature>
<reference evidence="2" key="2">
    <citation type="journal article" date="2020" name="Microorganisms">
        <title>Osmotic Adaptation and Compatible Solute Biosynthesis of Phototrophic Bacteria as Revealed from Genome Analyses.</title>
        <authorList>
            <person name="Imhoff J.F."/>
            <person name="Rahn T."/>
            <person name="Kunzel S."/>
            <person name="Keller A."/>
            <person name="Neulinger S.C."/>
        </authorList>
    </citation>
    <scope>NUCLEOTIDE SEQUENCE</scope>
    <source>
        <strain evidence="2">DSM 9154</strain>
    </source>
</reference>
<gene>
    <name evidence="2" type="ORF">CKO21_02405</name>
</gene>
<evidence type="ECO:0000256" key="1">
    <source>
        <dbReference type="SAM" id="MobiDB-lite"/>
    </source>
</evidence>
<dbReference type="EMBL" id="NRRE01000010">
    <property type="protein sequence ID" value="MBK1696096.1"/>
    <property type="molecule type" value="Genomic_DNA"/>
</dbReference>
<dbReference type="RefSeq" id="WP_156092638.1">
    <property type="nucleotide sequence ID" value="NZ_NRRE01000010.1"/>
</dbReference>
<dbReference type="AlphaFoldDB" id="A0A934QFN2"/>
<comment type="caution">
    <text evidence="2">The sequence shown here is derived from an EMBL/GenBank/DDBJ whole genome shotgun (WGS) entry which is preliminary data.</text>
</comment>
<name>A0A934QFN2_9PROT</name>
<sequence>MGRIKEAAQRKADARLGAATLGELAVSRVGVFCQCNRCGHTAVLEIGRLLEDLGPAFPVPEVGGRLRCTGCNGKDIATHPARPDQSRNKPLPEARGVETAASAQPVQTPAMPMPAAPARGGRH</sequence>
<organism evidence="2 3">
    <name type="scientific">Rhodovibrio salinarum</name>
    <dbReference type="NCBI Taxonomy" id="1087"/>
    <lineage>
        <taxon>Bacteria</taxon>
        <taxon>Pseudomonadati</taxon>
        <taxon>Pseudomonadota</taxon>
        <taxon>Alphaproteobacteria</taxon>
        <taxon>Rhodospirillales</taxon>
        <taxon>Rhodovibrionaceae</taxon>
        <taxon>Rhodovibrio</taxon>
    </lineage>
</organism>
<keyword evidence="3" id="KW-1185">Reference proteome</keyword>
<evidence type="ECO:0000313" key="3">
    <source>
        <dbReference type="Proteomes" id="UP000778970"/>
    </source>
</evidence>
<dbReference type="Proteomes" id="UP000778970">
    <property type="component" value="Unassembled WGS sequence"/>
</dbReference>
<protein>
    <submittedName>
        <fullName evidence="2">Uncharacterized protein</fullName>
    </submittedName>
</protein>
<reference evidence="2" key="1">
    <citation type="submission" date="2017-08" db="EMBL/GenBank/DDBJ databases">
        <authorList>
            <person name="Imhoff J.F."/>
            <person name="Rahn T."/>
            <person name="Kuenzel S."/>
            <person name="Neulinger S.C."/>
        </authorList>
    </citation>
    <scope>NUCLEOTIDE SEQUENCE</scope>
    <source>
        <strain evidence="2">DSM 9154</strain>
    </source>
</reference>
<evidence type="ECO:0000313" key="2">
    <source>
        <dbReference type="EMBL" id="MBK1696096.1"/>
    </source>
</evidence>
<proteinExistence type="predicted"/>
<feature type="region of interest" description="Disordered" evidence="1">
    <location>
        <begin position="73"/>
        <end position="123"/>
    </location>
</feature>